<proteinExistence type="predicted"/>
<feature type="region of interest" description="Disordered" evidence="3">
    <location>
        <begin position="153"/>
        <end position="183"/>
    </location>
</feature>
<dbReference type="PANTHER" id="PTHR11242">
    <property type="entry name" value="ARYL HYDROCARBON RECEPTOR INTERACTING PROTEIN RELATED"/>
    <property type="match status" value="1"/>
</dbReference>
<dbReference type="AlphaFoldDB" id="A0A4S4M2S6"/>
<dbReference type="InterPro" id="IPR011990">
    <property type="entry name" value="TPR-like_helical_dom_sf"/>
</dbReference>
<feature type="region of interest" description="Disordered" evidence="3">
    <location>
        <begin position="1"/>
        <end position="61"/>
    </location>
</feature>
<accession>A0A4S4M2S6</accession>
<name>A0A4S4M2S6_9AGAM</name>
<keyword evidence="1" id="KW-0677">Repeat</keyword>
<organism evidence="4 5">
    <name type="scientific">Bondarzewia mesenterica</name>
    <dbReference type="NCBI Taxonomy" id="1095465"/>
    <lineage>
        <taxon>Eukaryota</taxon>
        <taxon>Fungi</taxon>
        <taxon>Dikarya</taxon>
        <taxon>Basidiomycota</taxon>
        <taxon>Agaricomycotina</taxon>
        <taxon>Agaricomycetes</taxon>
        <taxon>Russulales</taxon>
        <taxon>Bondarzewiaceae</taxon>
        <taxon>Bondarzewia</taxon>
    </lineage>
</organism>
<dbReference type="InterPro" id="IPR039663">
    <property type="entry name" value="AIP/AIPL1/TTC9"/>
</dbReference>
<evidence type="ECO:0000313" key="4">
    <source>
        <dbReference type="EMBL" id="THH19349.1"/>
    </source>
</evidence>
<gene>
    <name evidence="4" type="ORF">EW146_g1818</name>
</gene>
<dbReference type="PANTHER" id="PTHR11242:SF0">
    <property type="entry name" value="TPR_REGION DOMAIN-CONTAINING PROTEIN"/>
    <property type="match status" value="1"/>
</dbReference>
<dbReference type="Proteomes" id="UP000310158">
    <property type="component" value="Unassembled WGS sequence"/>
</dbReference>
<evidence type="ECO:0000256" key="1">
    <source>
        <dbReference type="ARBA" id="ARBA00022737"/>
    </source>
</evidence>
<keyword evidence="2" id="KW-0802">TPR repeat</keyword>
<keyword evidence="5" id="KW-1185">Reference proteome</keyword>
<dbReference type="Gene3D" id="1.25.40.10">
    <property type="entry name" value="Tetratricopeptide repeat domain"/>
    <property type="match status" value="1"/>
</dbReference>
<feature type="compositionally biased region" description="Low complexity" evidence="3">
    <location>
        <begin position="37"/>
        <end position="49"/>
    </location>
</feature>
<comment type="caution">
    <text evidence="4">The sequence shown here is derived from an EMBL/GenBank/DDBJ whole genome shotgun (WGS) entry which is preliminary data.</text>
</comment>
<evidence type="ECO:0000256" key="3">
    <source>
        <dbReference type="SAM" id="MobiDB-lite"/>
    </source>
</evidence>
<evidence type="ECO:0000313" key="5">
    <source>
        <dbReference type="Proteomes" id="UP000310158"/>
    </source>
</evidence>
<dbReference type="OrthoDB" id="629492at2759"/>
<evidence type="ECO:0000256" key="2">
    <source>
        <dbReference type="ARBA" id="ARBA00022803"/>
    </source>
</evidence>
<reference evidence="4 5" key="1">
    <citation type="submission" date="2019-02" db="EMBL/GenBank/DDBJ databases">
        <title>Genome sequencing of the rare red list fungi Bondarzewia mesenterica.</title>
        <authorList>
            <person name="Buettner E."/>
            <person name="Kellner H."/>
        </authorList>
    </citation>
    <scope>NUCLEOTIDE SEQUENCE [LARGE SCALE GENOMIC DNA]</scope>
    <source>
        <strain evidence="4 5">DSM 108281</strain>
    </source>
</reference>
<protein>
    <submittedName>
        <fullName evidence="4">Uncharacterized protein</fullName>
    </submittedName>
</protein>
<dbReference type="SUPFAM" id="SSF48452">
    <property type="entry name" value="TPR-like"/>
    <property type="match status" value="1"/>
</dbReference>
<sequence length="201" mass="21839">MSSSSALIAKEKVNLSSKCRTHRHRLDRRDVPRATQPSNPGITPPSSGTTPPPSSPTQKIQPTLNRAAAYLKLGKNEDAERDCGEVLSLSPKNVKALFRCGQARIELQKLAEARQGDPHGGIFCASGEHTEFSPYEAKSQGPKEEVKSHKEVVKEHKDGSVRNGESSSLTLPAPVTLDSVGNTKPPMKLFDFTRIWESSGV</sequence>
<dbReference type="EMBL" id="SGPL01000048">
    <property type="protein sequence ID" value="THH19349.1"/>
    <property type="molecule type" value="Genomic_DNA"/>
</dbReference>